<dbReference type="Gene3D" id="3.10.20.30">
    <property type="match status" value="1"/>
</dbReference>
<dbReference type="Pfam" id="PF02597">
    <property type="entry name" value="ThiS"/>
    <property type="match status" value="1"/>
</dbReference>
<dbReference type="InterPro" id="IPR003749">
    <property type="entry name" value="ThiS/MoaD-like"/>
</dbReference>
<organism evidence="1">
    <name type="scientific">uncultured bacterium Contigcl_289</name>
    <dbReference type="NCBI Taxonomy" id="1393669"/>
    <lineage>
        <taxon>Bacteria</taxon>
        <taxon>environmental samples</taxon>
    </lineage>
</organism>
<dbReference type="PANTHER" id="PTHR34472">
    <property type="entry name" value="SULFUR CARRIER PROTEIN THIS"/>
    <property type="match status" value="1"/>
</dbReference>
<dbReference type="PANTHER" id="PTHR34472:SF1">
    <property type="entry name" value="SULFUR CARRIER PROTEIN THIS"/>
    <property type="match status" value="1"/>
</dbReference>
<dbReference type="InterPro" id="IPR010035">
    <property type="entry name" value="Thi_S"/>
</dbReference>
<dbReference type="InterPro" id="IPR016155">
    <property type="entry name" value="Mopterin_synth/thiamin_S_b"/>
</dbReference>
<proteinExistence type="predicted"/>
<dbReference type="InterPro" id="IPR012675">
    <property type="entry name" value="Beta-grasp_dom_sf"/>
</dbReference>
<name>W0FLL1_9BACT</name>
<dbReference type="CDD" id="cd00565">
    <property type="entry name" value="Ubl_ThiS"/>
    <property type="match status" value="1"/>
</dbReference>
<reference evidence="1" key="1">
    <citation type="journal article" date="2013" name="PLoS ONE">
        <title>Metagenomic insights into the carbohydrate-active enzymes carried by the microorganisms adhering to solid digesta in the rumen of cows.</title>
        <authorList>
            <person name="Wang L."/>
            <person name="Hatem A."/>
            <person name="Catalyurek U.V."/>
            <person name="Morrison M."/>
            <person name="Yu Z."/>
        </authorList>
    </citation>
    <scope>NUCLEOTIDE SEQUENCE</scope>
</reference>
<sequence length="42" mass="4595">MEYDVRTIAVELNEEIIPKATLNQVTLKEGDVMEVVSFVGGG</sequence>
<dbReference type="SUPFAM" id="SSF54285">
    <property type="entry name" value="MoaD/ThiS"/>
    <property type="match status" value="1"/>
</dbReference>
<accession>W0FLL1</accession>
<dbReference type="EMBL" id="KC246853">
    <property type="protein sequence ID" value="AHF25808.1"/>
    <property type="molecule type" value="Genomic_DNA"/>
</dbReference>
<dbReference type="AlphaFoldDB" id="W0FLL1"/>
<evidence type="ECO:0000313" key="1">
    <source>
        <dbReference type="EMBL" id="AHF25808.1"/>
    </source>
</evidence>
<protein>
    <submittedName>
        <fullName evidence="1">Thiamine biosynthesis protein ThiS</fullName>
    </submittedName>
</protein>
<dbReference type="NCBIfam" id="TIGR01683">
    <property type="entry name" value="thiS"/>
    <property type="match status" value="1"/>
</dbReference>